<reference evidence="1 2" key="1">
    <citation type="submission" date="2020-11" db="EMBL/GenBank/DDBJ databases">
        <title>A novel isolate from a Black sea contaminated sediment with potential to produce alkanes: Plantactinospora alkalitolerans sp. nov.</title>
        <authorList>
            <person name="Carro L."/>
            <person name="Veyisoglu A."/>
            <person name="Guven K."/>
            <person name="Schumann P."/>
            <person name="Klenk H.-P."/>
            <person name="Sahin N."/>
        </authorList>
    </citation>
    <scope>NUCLEOTIDE SEQUENCE [LARGE SCALE GENOMIC DNA]</scope>
    <source>
        <strain evidence="1 2">S1510</strain>
    </source>
</reference>
<comment type="caution">
    <text evidence="1">The sequence shown here is derived from an EMBL/GenBank/DDBJ whole genome shotgun (WGS) entry which is preliminary data.</text>
</comment>
<dbReference type="RefSeq" id="WP_196203325.1">
    <property type="nucleotide sequence ID" value="NZ_JADPUN010000208.1"/>
</dbReference>
<dbReference type="EMBL" id="JADPUN010000208">
    <property type="protein sequence ID" value="MBF9131782.1"/>
    <property type="molecule type" value="Genomic_DNA"/>
</dbReference>
<dbReference type="Proteomes" id="UP000638560">
    <property type="component" value="Unassembled WGS sequence"/>
</dbReference>
<keyword evidence="2" id="KW-1185">Reference proteome</keyword>
<sequence length="180" mass="19314">MFTLIDEWSTLMASTTTMRRRLTRLLATTLAALAATLFVTSLTAVPAQAAYGPPQTVDLQLRSYSGGYQYLVGRVVGTVQFDDGNSHYLLSLVLCRQSSYVVPTVRIGVNGAAHQSFSNQDNQRRPESCGGGHGMSGTISGAYAYGGVIQNLTVGIEGIHFDGSTARYVSNGAFYDNPFN</sequence>
<accession>A0ABS0GZZ7</accession>
<gene>
    <name evidence="1" type="ORF">I0C86_22855</name>
</gene>
<evidence type="ECO:0000313" key="1">
    <source>
        <dbReference type="EMBL" id="MBF9131782.1"/>
    </source>
</evidence>
<organism evidence="1 2">
    <name type="scientific">Plantactinospora alkalitolerans</name>
    <dbReference type="NCBI Taxonomy" id="2789879"/>
    <lineage>
        <taxon>Bacteria</taxon>
        <taxon>Bacillati</taxon>
        <taxon>Actinomycetota</taxon>
        <taxon>Actinomycetes</taxon>
        <taxon>Micromonosporales</taxon>
        <taxon>Micromonosporaceae</taxon>
        <taxon>Plantactinospora</taxon>
    </lineage>
</organism>
<name>A0ABS0GZZ7_9ACTN</name>
<protein>
    <submittedName>
        <fullName evidence="1">Uncharacterized protein</fullName>
    </submittedName>
</protein>
<proteinExistence type="predicted"/>
<evidence type="ECO:0000313" key="2">
    <source>
        <dbReference type="Proteomes" id="UP000638560"/>
    </source>
</evidence>